<dbReference type="STRING" id="582672.SAMN05216360_10630"/>
<evidence type="ECO:0000313" key="2">
    <source>
        <dbReference type="EMBL" id="SDN14296.1"/>
    </source>
</evidence>
<keyword evidence="3" id="KW-1185">Reference proteome</keyword>
<dbReference type="EMBL" id="FNHS01000006">
    <property type="protein sequence ID" value="SDN14296.1"/>
    <property type="molecule type" value="Genomic_DNA"/>
</dbReference>
<reference evidence="3" key="1">
    <citation type="submission" date="2016-10" db="EMBL/GenBank/DDBJ databases">
        <authorList>
            <person name="Varghese N."/>
            <person name="Submissions S."/>
        </authorList>
    </citation>
    <scope>NUCLEOTIDE SEQUENCE [LARGE SCALE GENOMIC DNA]</scope>
    <source>
        <strain evidence="3">BL47</strain>
    </source>
</reference>
<dbReference type="Proteomes" id="UP000198704">
    <property type="component" value="Unassembled WGS sequence"/>
</dbReference>
<organism evidence="2 3">
    <name type="scientific">Methylobacterium phyllostachyos</name>
    <dbReference type="NCBI Taxonomy" id="582672"/>
    <lineage>
        <taxon>Bacteria</taxon>
        <taxon>Pseudomonadati</taxon>
        <taxon>Pseudomonadota</taxon>
        <taxon>Alphaproteobacteria</taxon>
        <taxon>Hyphomicrobiales</taxon>
        <taxon>Methylobacteriaceae</taxon>
        <taxon>Methylobacterium</taxon>
    </lineage>
</organism>
<evidence type="ECO:0000256" key="1">
    <source>
        <dbReference type="SAM" id="Phobius"/>
    </source>
</evidence>
<keyword evidence="1" id="KW-0812">Transmembrane</keyword>
<keyword evidence="1" id="KW-1133">Transmembrane helix</keyword>
<gene>
    <name evidence="2" type="ORF">SAMN05216360_10630</name>
</gene>
<evidence type="ECO:0000313" key="3">
    <source>
        <dbReference type="Proteomes" id="UP000198704"/>
    </source>
</evidence>
<name>A0A1G9Z0Z3_9HYPH</name>
<sequence>MKVLRVLRTWFLVSIPLGLLIGKFIKAGKGPPMRGDE</sequence>
<accession>A0A1G9Z0Z3</accession>
<proteinExistence type="predicted"/>
<dbReference type="AlphaFoldDB" id="A0A1G9Z0Z3"/>
<keyword evidence="1" id="KW-0472">Membrane</keyword>
<feature type="transmembrane region" description="Helical" evidence="1">
    <location>
        <begin position="6"/>
        <end position="25"/>
    </location>
</feature>
<protein>
    <submittedName>
        <fullName evidence="2">Uncharacterized protein</fullName>
    </submittedName>
</protein>